<keyword evidence="3" id="KW-1185">Reference proteome</keyword>
<dbReference type="KEGG" id="nga:Ngar_c08400"/>
<dbReference type="Proteomes" id="UP000008037">
    <property type="component" value="Chromosome"/>
</dbReference>
<protein>
    <recommendedName>
        <fullName evidence="1">MEDS domain-containing protein</fullName>
    </recommendedName>
</protein>
<evidence type="ECO:0000313" key="3">
    <source>
        <dbReference type="Proteomes" id="UP000008037"/>
    </source>
</evidence>
<reference evidence="2 3" key="1">
    <citation type="journal article" date="2012" name="Environ. Microbiol.">
        <title>The genome of the ammonia-oxidizing Candidatus Nitrososphaera gargensis: insights into metabolic versatility and environmental adaptations.</title>
        <authorList>
            <person name="Spang A."/>
            <person name="Poehlein A."/>
            <person name="Offre P."/>
            <person name="Zumbragel S."/>
            <person name="Haider S."/>
            <person name="Rychlik N."/>
            <person name="Nowka B."/>
            <person name="Schmeisser C."/>
            <person name="Lebedeva E.V."/>
            <person name="Rattei T."/>
            <person name="Bohm C."/>
            <person name="Schmid M."/>
            <person name="Galushko A."/>
            <person name="Hatzenpichler R."/>
            <person name="Weinmaier T."/>
            <person name="Daniel R."/>
            <person name="Schleper C."/>
            <person name="Spieck E."/>
            <person name="Streit W."/>
            <person name="Wagner M."/>
        </authorList>
    </citation>
    <scope>NUCLEOTIDE SEQUENCE [LARGE SCALE GENOMIC DNA]</scope>
    <source>
        <strain evidence="3">Ga9.2</strain>
    </source>
</reference>
<dbReference type="InParanoid" id="K0IIC9"/>
<name>K0IIC9_NITGG</name>
<dbReference type="HOGENOM" id="CLU_1418635_0_0_2"/>
<dbReference type="STRING" id="1237085.Ngar_c08400"/>
<proteinExistence type="predicted"/>
<dbReference type="AlphaFoldDB" id="K0IIC9"/>
<dbReference type="EMBL" id="CP002408">
    <property type="protein sequence ID" value="AFU57782.1"/>
    <property type="molecule type" value="Genomic_DNA"/>
</dbReference>
<feature type="domain" description="MEDS" evidence="1">
    <location>
        <begin position="15"/>
        <end position="164"/>
    </location>
</feature>
<gene>
    <name evidence="2" type="ordered locus">Ngar_c08400</name>
</gene>
<sequence>MADMSSLVDPSCREHVILLYDSDDERNEVAINYINEGIRKGQLAVYASVNASDKMFMSKISSKIVGYDDNVNNGNLLILSLKPFYERALNGDLEPFKDFKALLEEIVNERIAAGKSGEVIVVADCADNLSRNEKFDECVYVERWWQETHLEWQKNNQKITVICPHPNSVLNKHSHKERISRQHSLTITALAR</sequence>
<accession>K0IIC9</accession>
<evidence type="ECO:0000259" key="1">
    <source>
        <dbReference type="Pfam" id="PF14417"/>
    </source>
</evidence>
<organism evidence="2 3">
    <name type="scientific">Nitrososphaera gargensis (strain Ga9.2)</name>
    <dbReference type="NCBI Taxonomy" id="1237085"/>
    <lineage>
        <taxon>Archaea</taxon>
        <taxon>Nitrososphaerota</taxon>
        <taxon>Nitrososphaeria</taxon>
        <taxon>Nitrososphaerales</taxon>
        <taxon>Nitrososphaeraceae</taxon>
        <taxon>Nitrososphaera</taxon>
    </lineage>
</organism>
<dbReference type="InterPro" id="IPR025847">
    <property type="entry name" value="MEDS_domain"/>
</dbReference>
<evidence type="ECO:0000313" key="2">
    <source>
        <dbReference type="EMBL" id="AFU57782.1"/>
    </source>
</evidence>
<dbReference type="Pfam" id="PF14417">
    <property type="entry name" value="MEDS"/>
    <property type="match status" value="1"/>
</dbReference>
<dbReference type="BioCyc" id="CNIT1237085:G1324-838-MONOMER"/>